<evidence type="ECO:0000256" key="10">
    <source>
        <dbReference type="ARBA" id="ARBA00031484"/>
    </source>
</evidence>
<proteinExistence type="inferred from homology"/>
<keyword evidence="8" id="KW-0143">Chaperone</keyword>
<evidence type="ECO:0000259" key="16">
    <source>
        <dbReference type="PROSITE" id="PS50198"/>
    </source>
</evidence>
<evidence type="ECO:0000313" key="18">
    <source>
        <dbReference type="Proteomes" id="UP001419910"/>
    </source>
</evidence>
<dbReference type="SUPFAM" id="SSF54534">
    <property type="entry name" value="FKBP-like"/>
    <property type="match status" value="1"/>
</dbReference>
<evidence type="ECO:0000256" key="6">
    <source>
        <dbReference type="ARBA" id="ARBA00022989"/>
    </source>
</evidence>
<dbReference type="PANTHER" id="PTHR47529:SF1">
    <property type="entry name" value="PERIPLASMIC CHAPERONE PPID"/>
    <property type="match status" value="1"/>
</dbReference>
<evidence type="ECO:0000256" key="1">
    <source>
        <dbReference type="ARBA" id="ARBA00004382"/>
    </source>
</evidence>
<dbReference type="InterPro" id="IPR052029">
    <property type="entry name" value="PpiD_chaperone"/>
</dbReference>
<comment type="similarity">
    <text evidence="11">Belongs to the PpiD chaperone family.</text>
</comment>
<accession>A0ABU9Y7L3</accession>
<dbReference type="Gene3D" id="1.10.4030.10">
    <property type="entry name" value="Porin chaperone SurA, peptide-binding domain"/>
    <property type="match status" value="1"/>
</dbReference>
<dbReference type="Pfam" id="PF13624">
    <property type="entry name" value="SurA_N_3"/>
    <property type="match status" value="1"/>
</dbReference>
<dbReference type="InterPro" id="IPR000297">
    <property type="entry name" value="PPIase_PpiC"/>
</dbReference>
<sequence>MLSFIRRIINSKAGLIVTFIVLGLVAVMFGLGDVSGLRNGNLGKDSVASVGREDVPAADLRQRVQNAWQNARQQQPTLDMVQFVAAGGVDNTLEGIINTNALSQYARMQGMVASTRLVDGRIASIPSVQGVDGKFSQTAYDQLLASQHLSDKQIHEEVARDTLTQHLLDPTFGATQVPLGVAQPYASLLLEKRNGEIGFIDTPAMGKGAAPSDAELATFYKRNIARYTVPERRLIRYAIVTPDQMKAAVTPTDAEIAQAYQASRAKYAPTEKRDLVQVVIADQAAANALAAKVKAGTPIDAATRAIGLEPNVLKAVEKSTYAAQSSPEIANAAFSAAKGAVIGPVRSALGYTVVRVDGIQQIAGKSLEQARPELVTALTAQKTLIAMSNAHDKIDDAIGNRATFDELVRDQKLEAKLSPPLLSNGVNPDDPNSKPDPAFAQVLAAAFGAEKGDEPQIVPFGQGGNSFAIVSLSDIVPAAPRKLADIHDKVASDFVIDRAQRAARQTAIDVVARVNKGMPLAQSLAATRLQLPPSKPIPDVTRLQLANVPRGTPPPPPLVMLFSMKEKTARMLEAPNKAGWYIVYLNHIERGDASKQPGLIDQTRSDLGKAMGQEYAAQFGEAVRRVVGVKKNAKAIADMKAALTGQGGSN</sequence>
<evidence type="ECO:0000256" key="8">
    <source>
        <dbReference type="ARBA" id="ARBA00023186"/>
    </source>
</evidence>
<comment type="subcellular location">
    <subcellularLocation>
        <location evidence="1">Cell inner membrane</location>
        <topology evidence="1">Single-pass type II membrane protein</topology>
        <orientation evidence="1">Periplasmic side</orientation>
    </subcellularLocation>
</comment>
<dbReference type="Gene3D" id="3.10.50.40">
    <property type="match status" value="1"/>
</dbReference>
<evidence type="ECO:0000256" key="13">
    <source>
        <dbReference type="ARBA" id="ARBA00042775"/>
    </source>
</evidence>
<feature type="domain" description="PpiC" evidence="16">
    <location>
        <begin position="230"/>
        <end position="358"/>
    </location>
</feature>
<dbReference type="InterPro" id="IPR027304">
    <property type="entry name" value="Trigger_fact/SurA_dom_sf"/>
</dbReference>
<keyword evidence="14" id="KW-0697">Rotamase</keyword>
<dbReference type="EMBL" id="JBDIME010000020">
    <property type="protein sequence ID" value="MEN2791756.1"/>
    <property type="molecule type" value="Genomic_DNA"/>
</dbReference>
<evidence type="ECO:0000256" key="4">
    <source>
        <dbReference type="ARBA" id="ARBA00022519"/>
    </source>
</evidence>
<keyword evidence="5 15" id="KW-0812">Transmembrane</keyword>
<dbReference type="InterPro" id="IPR046357">
    <property type="entry name" value="PPIase_dom_sf"/>
</dbReference>
<dbReference type="SUPFAM" id="SSF109998">
    <property type="entry name" value="Triger factor/SurA peptide-binding domain-like"/>
    <property type="match status" value="1"/>
</dbReference>
<keyword evidence="6 15" id="KW-1133">Transmembrane helix</keyword>
<gene>
    <name evidence="17" type="ORF">ABC974_19145</name>
</gene>
<dbReference type="Pfam" id="PF13145">
    <property type="entry name" value="Rotamase_2"/>
    <property type="match status" value="1"/>
</dbReference>
<evidence type="ECO:0000313" key="17">
    <source>
        <dbReference type="EMBL" id="MEN2791756.1"/>
    </source>
</evidence>
<evidence type="ECO:0000256" key="11">
    <source>
        <dbReference type="ARBA" id="ARBA00038408"/>
    </source>
</evidence>
<evidence type="ECO:0000256" key="12">
    <source>
        <dbReference type="ARBA" id="ARBA00040743"/>
    </source>
</evidence>
<organism evidence="17 18">
    <name type="scientific">Sphingomonas oligophenolica</name>
    <dbReference type="NCBI Taxonomy" id="301154"/>
    <lineage>
        <taxon>Bacteria</taxon>
        <taxon>Pseudomonadati</taxon>
        <taxon>Pseudomonadota</taxon>
        <taxon>Alphaproteobacteria</taxon>
        <taxon>Sphingomonadales</taxon>
        <taxon>Sphingomonadaceae</taxon>
        <taxon>Sphingomonas</taxon>
    </lineage>
</organism>
<reference evidence="17 18" key="1">
    <citation type="submission" date="2024-05" db="EMBL/GenBank/DDBJ databases">
        <authorList>
            <person name="Liu Q."/>
            <person name="Xin Y.-H."/>
        </authorList>
    </citation>
    <scope>NUCLEOTIDE SEQUENCE [LARGE SCALE GENOMIC DNA]</scope>
    <source>
        <strain evidence="17 18">CGMCC 1.10181</strain>
    </source>
</reference>
<protein>
    <recommendedName>
        <fullName evidence="2">Parvulin-like PPIase</fullName>
    </recommendedName>
    <alternativeName>
        <fullName evidence="9">Peptidyl-prolyl cis-trans isomerase plp</fullName>
    </alternativeName>
    <alternativeName>
        <fullName evidence="12">Periplasmic chaperone PpiD</fullName>
    </alternativeName>
    <alternativeName>
        <fullName evidence="13">Periplasmic folding chaperone</fullName>
    </alternativeName>
    <alternativeName>
        <fullName evidence="10">Rotamase plp</fullName>
    </alternativeName>
</protein>
<comment type="caution">
    <text evidence="17">The sequence shown here is derived from an EMBL/GenBank/DDBJ whole genome shotgun (WGS) entry which is preliminary data.</text>
</comment>
<keyword evidence="3" id="KW-1003">Cell membrane</keyword>
<evidence type="ECO:0000256" key="5">
    <source>
        <dbReference type="ARBA" id="ARBA00022692"/>
    </source>
</evidence>
<keyword evidence="7 15" id="KW-0472">Membrane</keyword>
<evidence type="ECO:0000256" key="2">
    <source>
        <dbReference type="ARBA" id="ARBA00018370"/>
    </source>
</evidence>
<keyword evidence="14" id="KW-0413">Isomerase</keyword>
<dbReference type="PROSITE" id="PS50198">
    <property type="entry name" value="PPIC_PPIASE_2"/>
    <property type="match status" value="1"/>
</dbReference>
<dbReference type="Proteomes" id="UP001419910">
    <property type="component" value="Unassembled WGS sequence"/>
</dbReference>
<dbReference type="PANTHER" id="PTHR47529">
    <property type="entry name" value="PEPTIDYL-PROLYL CIS-TRANS ISOMERASE D"/>
    <property type="match status" value="1"/>
</dbReference>
<evidence type="ECO:0000256" key="7">
    <source>
        <dbReference type="ARBA" id="ARBA00023136"/>
    </source>
</evidence>
<name>A0ABU9Y7L3_9SPHN</name>
<evidence type="ECO:0000256" key="9">
    <source>
        <dbReference type="ARBA" id="ARBA00030642"/>
    </source>
</evidence>
<keyword evidence="4" id="KW-0997">Cell inner membrane</keyword>
<evidence type="ECO:0000256" key="3">
    <source>
        <dbReference type="ARBA" id="ARBA00022475"/>
    </source>
</evidence>
<keyword evidence="18" id="KW-1185">Reference proteome</keyword>
<dbReference type="RefSeq" id="WP_343892660.1">
    <property type="nucleotide sequence ID" value="NZ_BAAAEH010000061.1"/>
</dbReference>
<feature type="transmembrane region" description="Helical" evidence="15">
    <location>
        <begin position="12"/>
        <end position="32"/>
    </location>
</feature>
<evidence type="ECO:0000256" key="14">
    <source>
        <dbReference type="PROSITE-ProRule" id="PRU00278"/>
    </source>
</evidence>
<evidence type="ECO:0000256" key="15">
    <source>
        <dbReference type="SAM" id="Phobius"/>
    </source>
</evidence>